<evidence type="ECO:0000313" key="1">
    <source>
        <dbReference type="EMBL" id="MFL0248272.1"/>
    </source>
</evidence>
<dbReference type="InterPro" id="IPR011990">
    <property type="entry name" value="TPR-like_helical_dom_sf"/>
</dbReference>
<evidence type="ECO:0000313" key="2">
    <source>
        <dbReference type="Proteomes" id="UP001623591"/>
    </source>
</evidence>
<dbReference type="RefSeq" id="WP_406770700.1">
    <property type="nucleotide sequence ID" value="NZ_JBJHZZ010000015.1"/>
</dbReference>
<dbReference type="SUPFAM" id="SSF48452">
    <property type="entry name" value="TPR-like"/>
    <property type="match status" value="1"/>
</dbReference>
<sequence length="104" mass="11760">MAMIACELREDTEKSVEILEQCYVHNQSNFSDEGFSLWATDMAYFLLEECGESSEKRAIRLLSQAISCNSNYASTYYAYGKVCFAKKDFEEASKQPPEAKIGSI</sequence>
<proteinExistence type="predicted"/>
<comment type="caution">
    <text evidence="1">The sequence shown here is derived from an EMBL/GenBank/DDBJ whole genome shotgun (WGS) entry which is preliminary data.</text>
</comment>
<gene>
    <name evidence="1" type="ORF">ACJDUG_15025</name>
</gene>
<name>A0ABW8T979_9CLOT</name>
<reference evidence="1 2" key="1">
    <citation type="submission" date="2024-11" db="EMBL/GenBank/DDBJ databases">
        <authorList>
            <person name="Heng Y.C."/>
            <person name="Lim A.C.H."/>
            <person name="Lee J.K.Y."/>
            <person name="Kittelmann S."/>
        </authorList>
    </citation>
    <scope>NUCLEOTIDE SEQUENCE [LARGE SCALE GENOMIC DNA]</scope>
    <source>
        <strain evidence="1 2">WILCCON 0185</strain>
    </source>
</reference>
<dbReference type="Gene3D" id="1.25.40.10">
    <property type="entry name" value="Tetratricopeptide repeat domain"/>
    <property type="match status" value="1"/>
</dbReference>
<organism evidence="1 2">
    <name type="scientific">Candidatus Clostridium stratigraminis</name>
    <dbReference type="NCBI Taxonomy" id="3381661"/>
    <lineage>
        <taxon>Bacteria</taxon>
        <taxon>Bacillati</taxon>
        <taxon>Bacillota</taxon>
        <taxon>Clostridia</taxon>
        <taxon>Eubacteriales</taxon>
        <taxon>Clostridiaceae</taxon>
        <taxon>Clostridium</taxon>
    </lineage>
</organism>
<protein>
    <submittedName>
        <fullName evidence="1">Tetratricopeptide repeat protein</fullName>
    </submittedName>
</protein>
<dbReference type="EMBL" id="JBJHZZ010000015">
    <property type="protein sequence ID" value="MFL0248272.1"/>
    <property type="molecule type" value="Genomic_DNA"/>
</dbReference>
<accession>A0ABW8T979</accession>
<dbReference type="Proteomes" id="UP001623591">
    <property type="component" value="Unassembled WGS sequence"/>
</dbReference>
<keyword evidence="2" id="KW-1185">Reference proteome</keyword>